<comment type="caution">
    <text evidence="1">The sequence shown here is derived from an EMBL/GenBank/DDBJ whole genome shotgun (WGS) entry which is preliminary data.</text>
</comment>
<dbReference type="EMBL" id="BAEN01000049">
    <property type="protein sequence ID" value="GAC15268.1"/>
    <property type="molecule type" value="Genomic_DNA"/>
</dbReference>
<evidence type="ECO:0000313" key="2">
    <source>
        <dbReference type="Proteomes" id="UP000006334"/>
    </source>
</evidence>
<gene>
    <name evidence="1" type="ORF">GLIP_2643</name>
</gene>
<dbReference type="STRING" id="1127673.GLIP_2643"/>
<keyword evidence="2" id="KW-1185">Reference proteome</keyword>
<name>K6YF59_9ALTE</name>
<protein>
    <submittedName>
        <fullName evidence="1">Uncharacterized protein</fullName>
    </submittedName>
</protein>
<sequence>MPQTRNSVTVNLFALLFDIIDTENQGRRIILIWLWNAT</sequence>
<accession>K6YF59</accession>
<dbReference type="Proteomes" id="UP000006334">
    <property type="component" value="Unassembled WGS sequence"/>
</dbReference>
<evidence type="ECO:0000313" key="1">
    <source>
        <dbReference type="EMBL" id="GAC15268.1"/>
    </source>
</evidence>
<reference evidence="1 2" key="1">
    <citation type="journal article" date="2017" name="Antonie Van Leeuwenhoek">
        <title>Rhizobium rhizosphaerae sp. nov., a novel species isolated from rice rhizosphere.</title>
        <authorList>
            <person name="Zhao J.J."/>
            <person name="Zhang J."/>
            <person name="Zhang R.J."/>
            <person name="Zhang C.W."/>
            <person name="Yin H.Q."/>
            <person name="Zhang X.X."/>
        </authorList>
    </citation>
    <scope>NUCLEOTIDE SEQUENCE [LARGE SCALE GENOMIC DNA]</scope>
    <source>
        <strain evidence="1 2">E3</strain>
    </source>
</reference>
<proteinExistence type="predicted"/>
<organism evidence="1 2">
    <name type="scientific">Aliiglaciecola lipolytica E3</name>
    <dbReference type="NCBI Taxonomy" id="1127673"/>
    <lineage>
        <taxon>Bacteria</taxon>
        <taxon>Pseudomonadati</taxon>
        <taxon>Pseudomonadota</taxon>
        <taxon>Gammaproteobacteria</taxon>
        <taxon>Alteromonadales</taxon>
        <taxon>Alteromonadaceae</taxon>
        <taxon>Aliiglaciecola</taxon>
    </lineage>
</organism>
<dbReference type="AlphaFoldDB" id="K6YF59"/>